<dbReference type="Pfam" id="PF06985">
    <property type="entry name" value="HET"/>
    <property type="match status" value="1"/>
</dbReference>
<feature type="domain" description="Heterokaryon incompatibility" evidence="1">
    <location>
        <begin position="213"/>
        <end position="365"/>
    </location>
</feature>
<protein>
    <submittedName>
        <fullName evidence="2">Heterokaryon incompatibility protein-domain-containing protein</fullName>
    </submittedName>
</protein>
<keyword evidence="3" id="KW-1185">Reference proteome</keyword>
<evidence type="ECO:0000313" key="3">
    <source>
        <dbReference type="Proteomes" id="UP000799770"/>
    </source>
</evidence>
<reference evidence="2" key="1">
    <citation type="journal article" date="2020" name="Stud. Mycol.">
        <title>101 Dothideomycetes genomes: a test case for predicting lifestyles and emergence of pathogens.</title>
        <authorList>
            <person name="Haridas S."/>
            <person name="Albert R."/>
            <person name="Binder M."/>
            <person name="Bloem J."/>
            <person name="Labutti K."/>
            <person name="Salamov A."/>
            <person name="Andreopoulos B."/>
            <person name="Baker S."/>
            <person name="Barry K."/>
            <person name="Bills G."/>
            <person name="Bluhm B."/>
            <person name="Cannon C."/>
            <person name="Castanera R."/>
            <person name="Culley D."/>
            <person name="Daum C."/>
            <person name="Ezra D."/>
            <person name="Gonzalez J."/>
            <person name="Henrissat B."/>
            <person name="Kuo A."/>
            <person name="Liang C."/>
            <person name="Lipzen A."/>
            <person name="Lutzoni F."/>
            <person name="Magnuson J."/>
            <person name="Mondo S."/>
            <person name="Nolan M."/>
            <person name="Ohm R."/>
            <person name="Pangilinan J."/>
            <person name="Park H.-J."/>
            <person name="Ramirez L."/>
            <person name="Alfaro M."/>
            <person name="Sun H."/>
            <person name="Tritt A."/>
            <person name="Yoshinaga Y."/>
            <person name="Zwiers L.-H."/>
            <person name="Turgeon B."/>
            <person name="Goodwin S."/>
            <person name="Spatafora J."/>
            <person name="Crous P."/>
            <person name="Grigoriev I."/>
        </authorList>
    </citation>
    <scope>NUCLEOTIDE SEQUENCE</scope>
    <source>
        <strain evidence="2">CBS 627.86</strain>
    </source>
</reference>
<organism evidence="2 3">
    <name type="scientific">Lophiotrema nucula</name>
    <dbReference type="NCBI Taxonomy" id="690887"/>
    <lineage>
        <taxon>Eukaryota</taxon>
        <taxon>Fungi</taxon>
        <taxon>Dikarya</taxon>
        <taxon>Ascomycota</taxon>
        <taxon>Pezizomycotina</taxon>
        <taxon>Dothideomycetes</taxon>
        <taxon>Pleosporomycetidae</taxon>
        <taxon>Pleosporales</taxon>
        <taxon>Lophiotremataceae</taxon>
        <taxon>Lophiotrema</taxon>
    </lineage>
</organism>
<dbReference type="AlphaFoldDB" id="A0A6A5YWS8"/>
<evidence type="ECO:0000313" key="2">
    <source>
        <dbReference type="EMBL" id="KAF2111244.1"/>
    </source>
</evidence>
<dbReference type="InterPro" id="IPR010730">
    <property type="entry name" value="HET"/>
</dbReference>
<dbReference type="EMBL" id="ML977335">
    <property type="protein sequence ID" value="KAF2111244.1"/>
    <property type="molecule type" value="Genomic_DNA"/>
</dbReference>
<dbReference type="PANTHER" id="PTHR33112:SF12">
    <property type="entry name" value="HETEROKARYON INCOMPATIBILITY DOMAIN-CONTAINING PROTEIN"/>
    <property type="match status" value="1"/>
</dbReference>
<evidence type="ECO:0000259" key="1">
    <source>
        <dbReference type="Pfam" id="PF06985"/>
    </source>
</evidence>
<accession>A0A6A5YWS8</accession>
<dbReference type="OrthoDB" id="5135333at2759"/>
<name>A0A6A5YWS8_9PLEO</name>
<proteinExistence type="predicted"/>
<sequence length="752" mass="85136">MESSALCTTCSSIDIISYFKREKGAQRDANNVVRPAEHAVSLGRLATIVSKFATCAFCRIVVHAIENRFLHPADIEEFLQKAPDMEMCIYSFLFAEDKDVEEPAKAYRIGIASVKEIPRGTLHTSLTNQLGVIQLLSDDATASGLRQLFLGRAVQTECANVELAKEWLSCCETSHGALCSSPDGTSSGTLKPSTLLIDVNEVCLVAAPENPRYVALSYCWPAKKMLTTLTSNVEFLHQPGALKERLSDLPLAVEDAIQCVRKLGERYIWIDALCIIQDSDDHKMDQIFQMDKVYSGAVLTIVAAPPKEAYTQYQDAGLPGFRANTRKIRQRVEMVQEIHLTTPLENQERALLFSKWDTRAWTFQERLLSRRLLYFTDVQMYFACSCNAFCEDGIGEGASPTARIYPGSNLWNPHARYVEDNVEWGSIPPSRKPFDSFWEATSAFQNLMFSDYSVREMSVQSDVLNAADGILALMRDAMNTEFAFGMPLAYLSYMLLWTNTMMFERRNVMLLNEAKRQVPLPSWSWAAWRGRTTLDFHYINGLRSETEFYLVDREGYAVEVRQRQLPRTQSFPVDGNKSLTTGSGLPNWLAEALQRTKHDGFDLSAFRFPKWLAVRASLATFTLEIVPNTLLGSQDIFPSSQFLQIKSGDKWIGSMVMNSEWAKVHATEYCDFEFIVISRTESLTYERWGQPGRLHLKPPVLFSPDLPTRTWSILNVMMIDRDGDVAKRLGTGVVHEDGWFEGETENMFLKLE</sequence>
<gene>
    <name evidence="2" type="ORF">BDV96DRAFT_582777</name>
</gene>
<dbReference type="PANTHER" id="PTHR33112">
    <property type="entry name" value="DOMAIN PROTEIN, PUTATIVE-RELATED"/>
    <property type="match status" value="1"/>
</dbReference>
<dbReference type="Proteomes" id="UP000799770">
    <property type="component" value="Unassembled WGS sequence"/>
</dbReference>